<dbReference type="Gene3D" id="1.10.357.10">
    <property type="entry name" value="Tetracycline Repressor, domain 2"/>
    <property type="match status" value="1"/>
</dbReference>
<dbReference type="SUPFAM" id="SSF46689">
    <property type="entry name" value="Homeodomain-like"/>
    <property type="match status" value="1"/>
</dbReference>
<dbReference type="PATRIC" id="fig|136857.5.peg.2032"/>
<dbReference type="OrthoDB" id="9805134at2"/>
<dbReference type="RefSeq" id="WP_047253626.1">
    <property type="nucleotide sequence ID" value="NZ_CP011545.1"/>
</dbReference>
<reference evidence="6 7" key="1">
    <citation type="journal article" date="2015" name="Genome Announc.">
        <title>Complete Genome Sequence of the Type Strain Corynebacterium testudinoris DSM 44614, Recovered from Necrotic Lesions in the Mouth of a Tortoise.</title>
        <authorList>
            <person name="Ruckert C."/>
            <person name="Kriete M."/>
            <person name="Jaenicke S."/>
            <person name="Winkler A."/>
            <person name="Tauch A."/>
        </authorList>
    </citation>
    <scope>NUCLEOTIDE SEQUENCE [LARGE SCALE GENOMIC DNA]</scope>
    <source>
        <strain evidence="6 7">DSM 44614</strain>
    </source>
</reference>
<dbReference type="PROSITE" id="PS50977">
    <property type="entry name" value="HTH_TETR_2"/>
    <property type="match status" value="1"/>
</dbReference>
<evidence type="ECO:0000256" key="4">
    <source>
        <dbReference type="PROSITE-ProRule" id="PRU00335"/>
    </source>
</evidence>
<reference evidence="7" key="2">
    <citation type="submission" date="2015-05" db="EMBL/GenBank/DDBJ databases">
        <title>Complete genome sequence of Corynebacterium testudinoris DSM 44614, recovered from necrotic lesions in the mouth of a tortoise.</title>
        <authorList>
            <person name="Ruckert C."/>
            <person name="Albersmeier A."/>
            <person name="Winkler A."/>
            <person name="Tauch A."/>
        </authorList>
    </citation>
    <scope>NUCLEOTIDE SEQUENCE [LARGE SCALE GENOMIC DNA]</scope>
    <source>
        <strain evidence="7">DSM 44614</strain>
    </source>
</reference>
<feature type="DNA-binding region" description="H-T-H motif" evidence="4">
    <location>
        <begin position="37"/>
        <end position="56"/>
    </location>
</feature>
<dbReference type="AlphaFoldDB" id="A0A0G3H9N5"/>
<gene>
    <name evidence="6" type="ORF">CTEST_10225</name>
</gene>
<protein>
    <submittedName>
        <fullName evidence="6">Transcriptional regulator, TetR family</fullName>
    </submittedName>
</protein>
<dbReference type="PRINTS" id="PR00455">
    <property type="entry name" value="HTHTETR"/>
</dbReference>
<dbReference type="STRING" id="136857.CTEST_10225"/>
<evidence type="ECO:0000259" key="5">
    <source>
        <dbReference type="PROSITE" id="PS50977"/>
    </source>
</evidence>
<dbReference type="Proteomes" id="UP000035540">
    <property type="component" value="Chromosome"/>
</dbReference>
<keyword evidence="2 4" id="KW-0238">DNA-binding</keyword>
<organism evidence="6 7">
    <name type="scientific">Corynebacterium testudinoris</name>
    <dbReference type="NCBI Taxonomy" id="136857"/>
    <lineage>
        <taxon>Bacteria</taxon>
        <taxon>Bacillati</taxon>
        <taxon>Actinomycetota</taxon>
        <taxon>Actinomycetes</taxon>
        <taxon>Mycobacteriales</taxon>
        <taxon>Corynebacteriaceae</taxon>
        <taxon>Corynebacterium</taxon>
    </lineage>
</organism>
<sequence length="200" mass="21418">MQKVQVQTNAQRSAQTRRALLVAARSLFIEKGFTSTSTPELVERAGLTRGALYHHFRDKSEVLQAVLEEEARQVAEEIENAAPANASPVDDLREGSVAYLKAMAVPGRTRLLLIEGPAALGTVTMETIDEGHAAASLREGLEDAMPGHDVSALTNLLSASFDRAALDIDGGGDKDTIQAAMLFLIDRVVTPNGSRHEGSQ</sequence>
<dbReference type="InterPro" id="IPR023772">
    <property type="entry name" value="DNA-bd_HTH_TetR-type_CS"/>
</dbReference>
<keyword evidence="1" id="KW-0805">Transcription regulation</keyword>
<dbReference type="InterPro" id="IPR009057">
    <property type="entry name" value="Homeodomain-like_sf"/>
</dbReference>
<dbReference type="InterPro" id="IPR050109">
    <property type="entry name" value="HTH-type_TetR-like_transc_reg"/>
</dbReference>
<dbReference type="PANTHER" id="PTHR30055:SF234">
    <property type="entry name" value="HTH-TYPE TRANSCRIPTIONAL REGULATOR BETI"/>
    <property type="match status" value="1"/>
</dbReference>
<evidence type="ECO:0000256" key="1">
    <source>
        <dbReference type="ARBA" id="ARBA00023015"/>
    </source>
</evidence>
<evidence type="ECO:0000256" key="3">
    <source>
        <dbReference type="ARBA" id="ARBA00023163"/>
    </source>
</evidence>
<dbReference type="PANTHER" id="PTHR30055">
    <property type="entry name" value="HTH-TYPE TRANSCRIPTIONAL REGULATOR RUTR"/>
    <property type="match status" value="1"/>
</dbReference>
<evidence type="ECO:0000313" key="7">
    <source>
        <dbReference type="Proteomes" id="UP000035540"/>
    </source>
</evidence>
<dbReference type="KEGG" id="cted:CTEST_10225"/>
<dbReference type="EMBL" id="CP011545">
    <property type="protein sequence ID" value="AKK09470.1"/>
    <property type="molecule type" value="Genomic_DNA"/>
</dbReference>
<evidence type="ECO:0000256" key="2">
    <source>
        <dbReference type="ARBA" id="ARBA00023125"/>
    </source>
</evidence>
<proteinExistence type="predicted"/>
<dbReference type="PROSITE" id="PS01081">
    <property type="entry name" value="HTH_TETR_1"/>
    <property type="match status" value="1"/>
</dbReference>
<name>A0A0G3H9N5_9CORY</name>
<dbReference type="Pfam" id="PF00440">
    <property type="entry name" value="TetR_N"/>
    <property type="match status" value="1"/>
</dbReference>
<dbReference type="GO" id="GO:0000976">
    <property type="term" value="F:transcription cis-regulatory region binding"/>
    <property type="evidence" value="ECO:0007669"/>
    <property type="project" value="TreeGrafter"/>
</dbReference>
<keyword evidence="3" id="KW-0804">Transcription</keyword>
<accession>A0A0G3H9N5</accession>
<dbReference type="InterPro" id="IPR049484">
    <property type="entry name" value="Rv0078-like_C"/>
</dbReference>
<keyword evidence="7" id="KW-1185">Reference proteome</keyword>
<dbReference type="Pfam" id="PF21351">
    <property type="entry name" value="TetR_C_41"/>
    <property type="match status" value="1"/>
</dbReference>
<dbReference type="GO" id="GO:0003700">
    <property type="term" value="F:DNA-binding transcription factor activity"/>
    <property type="evidence" value="ECO:0007669"/>
    <property type="project" value="TreeGrafter"/>
</dbReference>
<evidence type="ECO:0000313" key="6">
    <source>
        <dbReference type="EMBL" id="AKK09470.1"/>
    </source>
</evidence>
<dbReference type="InterPro" id="IPR001647">
    <property type="entry name" value="HTH_TetR"/>
</dbReference>
<feature type="domain" description="HTH tetR-type" evidence="5">
    <location>
        <begin position="14"/>
        <end position="74"/>
    </location>
</feature>